<evidence type="ECO:0000313" key="1">
    <source>
        <dbReference type="EMBL" id="KKM69181.1"/>
    </source>
</evidence>
<name>A0A0F9K3F6_9ZZZZ</name>
<proteinExistence type="predicted"/>
<protein>
    <submittedName>
        <fullName evidence="1">Uncharacterized protein</fullName>
    </submittedName>
</protein>
<gene>
    <name evidence="1" type="ORF">LCGC14_1453420</name>
</gene>
<reference evidence="1" key="1">
    <citation type="journal article" date="2015" name="Nature">
        <title>Complex archaea that bridge the gap between prokaryotes and eukaryotes.</title>
        <authorList>
            <person name="Spang A."/>
            <person name="Saw J.H."/>
            <person name="Jorgensen S.L."/>
            <person name="Zaremba-Niedzwiedzka K."/>
            <person name="Martijn J."/>
            <person name="Lind A.E."/>
            <person name="van Eijk R."/>
            <person name="Schleper C."/>
            <person name="Guy L."/>
            <person name="Ettema T.J."/>
        </authorList>
    </citation>
    <scope>NUCLEOTIDE SEQUENCE</scope>
</reference>
<comment type="caution">
    <text evidence="1">The sequence shown here is derived from an EMBL/GenBank/DDBJ whole genome shotgun (WGS) entry which is preliminary data.</text>
</comment>
<sequence length="85" mass="10028">MTRLCNKNQVQDFRNWVRRIRKKDPLIRIIIIINVKSANFDSFLSDIGLVSLCDELHVLNHVKLSTIEDDFKELIYSEIQKSLLI</sequence>
<dbReference type="AlphaFoldDB" id="A0A0F9K3F6"/>
<organism evidence="1">
    <name type="scientific">marine sediment metagenome</name>
    <dbReference type="NCBI Taxonomy" id="412755"/>
    <lineage>
        <taxon>unclassified sequences</taxon>
        <taxon>metagenomes</taxon>
        <taxon>ecological metagenomes</taxon>
    </lineage>
</organism>
<accession>A0A0F9K3F6</accession>
<dbReference type="EMBL" id="LAZR01010033">
    <property type="protein sequence ID" value="KKM69181.1"/>
    <property type="molecule type" value="Genomic_DNA"/>
</dbReference>